<name>T1EXI6_HELRO</name>
<evidence type="ECO:0000313" key="3">
    <source>
        <dbReference type="Proteomes" id="UP000015101"/>
    </source>
</evidence>
<dbReference type="EMBL" id="KB097753">
    <property type="protein sequence ID" value="ESN90315.1"/>
    <property type="molecule type" value="Genomic_DNA"/>
</dbReference>
<dbReference type="InParanoid" id="T1EXI6"/>
<dbReference type="Proteomes" id="UP000015101">
    <property type="component" value="Unassembled WGS sequence"/>
</dbReference>
<keyword evidence="3" id="KW-1185">Reference proteome</keyword>
<accession>T1EXI6</accession>
<gene>
    <name evidence="2" type="primary">20201286</name>
    <name evidence="1" type="ORF">HELRODRAFT_165969</name>
</gene>
<organism evidence="2 3">
    <name type="scientific">Helobdella robusta</name>
    <name type="common">Californian leech</name>
    <dbReference type="NCBI Taxonomy" id="6412"/>
    <lineage>
        <taxon>Eukaryota</taxon>
        <taxon>Metazoa</taxon>
        <taxon>Spiralia</taxon>
        <taxon>Lophotrochozoa</taxon>
        <taxon>Annelida</taxon>
        <taxon>Clitellata</taxon>
        <taxon>Hirudinea</taxon>
        <taxon>Rhynchobdellida</taxon>
        <taxon>Glossiphoniidae</taxon>
        <taxon>Helobdella</taxon>
    </lineage>
</organism>
<reference evidence="2" key="3">
    <citation type="submission" date="2015-06" db="UniProtKB">
        <authorList>
            <consortium name="EnsemblMetazoa"/>
        </authorList>
    </citation>
    <scope>IDENTIFICATION</scope>
</reference>
<dbReference type="GeneID" id="20201286"/>
<proteinExistence type="predicted"/>
<dbReference type="HOGENOM" id="CLU_1367563_0_0_1"/>
<dbReference type="OrthoDB" id="6085115at2759"/>
<dbReference type="EnsemblMetazoa" id="HelroT165969">
    <property type="protein sequence ID" value="HelroP165969"/>
    <property type="gene ID" value="HelroG165969"/>
</dbReference>
<reference evidence="3" key="1">
    <citation type="submission" date="2012-12" db="EMBL/GenBank/DDBJ databases">
        <authorList>
            <person name="Hellsten U."/>
            <person name="Grimwood J."/>
            <person name="Chapman J.A."/>
            <person name="Shapiro H."/>
            <person name="Aerts A."/>
            <person name="Otillar R.P."/>
            <person name="Terry A.Y."/>
            <person name="Boore J.L."/>
            <person name="Simakov O."/>
            <person name="Marletaz F."/>
            <person name="Cho S.-J."/>
            <person name="Edsinger-Gonzales E."/>
            <person name="Havlak P."/>
            <person name="Kuo D.-H."/>
            <person name="Larsson T."/>
            <person name="Lv J."/>
            <person name="Arendt D."/>
            <person name="Savage R."/>
            <person name="Osoegawa K."/>
            <person name="de Jong P."/>
            <person name="Lindberg D.R."/>
            <person name="Seaver E.C."/>
            <person name="Weisblat D.A."/>
            <person name="Putnam N.H."/>
            <person name="Grigoriev I.V."/>
            <person name="Rokhsar D.S."/>
        </authorList>
    </citation>
    <scope>NUCLEOTIDE SEQUENCE</scope>
</reference>
<evidence type="ECO:0000313" key="2">
    <source>
        <dbReference type="EnsemblMetazoa" id="HelroP165969"/>
    </source>
</evidence>
<dbReference type="RefSeq" id="XP_009031268.1">
    <property type="nucleotide sequence ID" value="XM_009033020.1"/>
</dbReference>
<dbReference type="KEGG" id="hro:HELRODRAFT_165969"/>
<dbReference type="AlphaFoldDB" id="T1EXI6"/>
<evidence type="ECO:0008006" key="4">
    <source>
        <dbReference type="Google" id="ProtNLM"/>
    </source>
</evidence>
<evidence type="ECO:0000313" key="1">
    <source>
        <dbReference type="EMBL" id="ESN90315.1"/>
    </source>
</evidence>
<dbReference type="EMBL" id="AMQM01002223">
    <property type="status" value="NOT_ANNOTATED_CDS"/>
    <property type="molecule type" value="Genomic_DNA"/>
</dbReference>
<protein>
    <recommendedName>
        <fullName evidence="4">Ig-like domain-containing protein</fullName>
    </recommendedName>
</protein>
<dbReference type="CTD" id="20201286"/>
<sequence>MASYIPARIIASFSYFMVCLHDETCYSLVAFMLLDRPAANNETLTISNVRHIIDTGAYKCLASNHAAINQDISTVFVEEVDLPVDYFNAGLKQEDVYVIFNEEGCWLMDPDRCGLHFIEPTKIRQDVQHHFKQSFNNSKKYLGKFRQFSNLYSKIKNSQICSYKCSIKQSCSFLRSLSYRCSVGSSFSIDEYNCFKGKLC</sequence>
<reference evidence="1 3" key="2">
    <citation type="journal article" date="2013" name="Nature">
        <title>Insights into bilaterian evolution from three spiralian genomes.</title>
        <authorList>
            <person name="Simakov O."/>
            <person name="Marletaz F."/>
            <person name="Cho S.J."/>
            <person name="Edsinger-Gonzales E."/>
            <person name="Havlak P."/>
            <person name="Hellsten U."/>
            <person name="Kuo D.H."/>
            <person name="Larsson T."/>
            <person name="Lv J."/>
            <person name="Arendt D."/>
            <person name="Savage R."/>
            <person name="Osoegawa K."/>
            <person name="de Jong P."/>
            <person name="Grimwood J."/>
            <person name="Chapman J.A."/>
            <person name="Shapiro H."/>
            <person name="Aerts A."/>
            <person name="Otillar R.P."/>
            <person name="Terry A.Y."/>
            <person name="Boore J.L."/>
            <person name="Grigoriev I.V."/>
            <person name="Lindberg D.R."/>
            <person name="Seaver E.C."/>
            <person name="Weisblat D.A."/>
            <person name="Putnam N.H."/>
            <person name="Rokhsar D.S."/>
        </authorList>
    </citation>
    <scope>NUCLEOTIDE SEQUENCE</scope>
</reference>